<keyword evidence="1" id="KW-1133">Transmembrane helix</keyword>
<proteinExistence type="predicted"/>
<evidence type="ECO:0000313" key="3">
    <source>
        <dbReference type="Proteomes" id="UP000712570"/>
    </source>
</evidence>
<feature type="transmembrane region" description="Helical" evidence="1">
    <location>
        <begin position="253"/>
        <end position="275"/>
    </location>
</feature>
<keyword evidence="3" id="KW-1185">Reference proteome</keyword>
<sequence>MLIPTRTNFFYKTMTTTEPVQPELSSHYSLKEGDIDLELNKRIAEVILCTENFIVYLDDDKYIQWKTTDSHKACEHFGEVLNLVSLLEARSRFVDNSEILHSIRRQIAEGLARCLDGQKKDYSMNIFQEVEKEIKARNKETSWRWYFNTAYWITLICVVLFVGFWLSREAIISIAGRYAFEIILGVFCGAIGALLSVTSRGNKLTLDANAGKRLHEMEGVSRIVAGLIGAFFVALGIKGGIIMGGVSFSGNPLSFLLALCLLAGVSERFVPSLIAKLEKSSLK</sequence>
<keyword evidence="1" id="KW-0472">Membrane</keyword>
<feature type="transmembrane region" description="Helical" evidence="1">
    <location>
        <begin position="178"/>
        <end position="198"/>
    </location>
</feature>
<keyword evidence="1" id="KW-0812">Transmembrane</keyword>
<accession>A0ABX0KW68</accession>
<dbReference type="RefSeq" id="WP_166824924.1">
    <property type="nucleotide sequence ID" value="NZ_JAAOLX010000004.1"/>
</dbReference>
<comment type="caution">
    <text evidence="2">The sequence shown here is derived from an EMBL/GenBank/DDBJ whole genome shotgun (WGS) entry which is preliminary data.</text>
</comment>
<gene>
    <name evidence="2" type="ORF">HA050_09135</name>
</gene>
<dbReference type="EMBL" id="JAAOLX010000004">
    <property type="protein sequence ID" value="NHQ86279.1"/>
    <property type="molecule type" value="Genomic_DNA"/>
</dbReference>
<evidence type="ECO:0000256" key="1">
    <source>
        <dbReference type="SAM" id="Phobius"/>
    </source>
</evidence>
<reference evidence="2 3" key="1">
    <citation type="submission" date="2020-03" db="EMBL/GenBank/DDBJ databases">
        <title>Draft genome sequence of environmentally isolated violet-colored cultures.</title>
        <authorList>
            <person name="Wilson H.S."/>
        </authorList>
    </citation>
    <scope>NUCLEOTIDE SEQUENCE [LARGE SCALE GENOMIC DNA]</scope>
    <source>
        <strain evidence="2 3">HSC-16F04</strain>
    </source>
</reference>
<evidence type="ECO:0000313" key="2">
    <source>
        <dbReference type="EMBL" id="NHQ86279.1"/>
    </source>
</evidence>
<dbReference type="Proteomes" id="UP000712570">
    <property type="component" value="Unassembled WGS sequence"/>
</dbReference>
<protein>
    <submittedName>
        <fullName evidence="2">Uncharacterized protein</fullName>
    </submittedName>
</protein>
<feature type="transmembrane region" description="Helical" evidence="1">
    <location>
        <begin position="219"/>
        <end position="241"/>
    </location>
</feature>
<name>A0ABX0KW68_9NEIS</name>
<organism evidence="2 3">
    <name type="scientific">Iodobacter violaceini</name>
    <dbReference type="NCBI Taxonomy" id="3044271"/>
    <lineage>
        <taxon>Bacteria</taxon>
        <taxon>Pseudomonadati</taxon>
        <taxon>Pseudomonadota</taxon>
        <taxon>Betaproteobacteria</taxon>
        <taxon>Neisseriales</taxon>
        <taxon>Chitinibacteraceae</taxon>
        <taxon>Iodobacter</taxon>
    </lineage>
</organism>
<feature type="transmembrane region" description="Helical" evidence="1">
    <location>
        <begin position="145"/>
        <end position="166"/>
    </location>
</feature>